<keyword evidence="2" id="KW-1185">Reference proteome</keyword>
<comment type="caution">
    <text evidence="1">The sequence shown here is derived from an EMBL/GenBank/DDBJ whole genome shotgun (WGS) entry which is preliminary data.</text>
</comment>
<reference evidence="1 2" key="1">
    <citation type="submission" date="2022-11" db="EMBL/GenBank/DDBJ databases">
        <title>Minimal conservation of predation-associated metabolite biosynthetic gene clusters underscores biosynthetic potential of Myxococcota including descriptions for ten novel species: Archangium lansinium sp. nov., Myxococcus landrumus sp. nov., Nannocystis bai.</title>
        <authorList>
            <person name="Ahearne A."/>
            <person name="Stevens C."/>
            <person name="Dowd S."/>
        </authorList>
    </citation>
    <scope>NUCLEOTIDE SEQUENCE [LARGE SCALE GENOMIC DNA]</scope>
    <source>
        <strain evidence="1 2">NCWAL01</strain>
    </source>
</reference>
<dbReference type="Proteomes" id="UP001221838">
    <property type="component" value="Unassembled WGS sequence"/>
</dbReference>
<name>A0ABT5DFY4_9BACT</name>
<evidence type="ECO:0000313" key="2">
    <source>
        <dbReference type="Proteomes" id="UP001221838"/>
    </source>
</evidence>
<organism evidence="1 2">
    <name type="scientific">Stigmatella ashevillensis</name>
    <dbReference type="NCBI Taxonomy" id="2995309"/>
    <lineage>
        <taxon>Bacteria</taxon>
        <taxon>Pseudomonadati</taxon>
        <taxon>Myxococcota</taxon>
        <taxon>Myxococcia</taxon>
        <taxon>Myxococcales</taxon>
        <taxon>Cystobacterineae</taxon>
        <taxon>Archangiaceae</taxon>
        <taxon>Stigmatella</taxon>
    </lineage>
</organism>
<protein>
    <submittedName>
        <fullName evidence="1">Uncharacterized protein</fullName>
    </submittedName>
</protein>
<proteinExistence type="predicted"/>
<sequence length="100" mass="10565">MPIYAHAVGHQGGDALPVRASLTRIDALLKEAQGARAACHLRRRLPGRLHGLNKISKSGGAVTNIAYADSPGNVLAVDDSGIYWAQFQAEGTHVVLVVAR</sequence>
<accession>A0ABT5DFY4</accession>
<evidence type="ECO:0000313" key="1">
    <source>
        <dbReference type="EMBL" id="MDC0711693.1"/>
    </source>
</evidence>
<gene>
    <name evidence="1" type="ORF">POL68_24710</name>
</gene>
<dbReference type="EMBL" id="JAQNDM010000002">
    <property type="protein sequence ID" value="MDC0711693.1"/>
    <property type="molecule type" value="Genomic_DNA"/>
</dbReference>
<dbReference type="RefSeq" id="WP_272141683.1">
    <property type="nucleotide sequence ID" value="NZ_JAQNDM010000002.1"/>
</dbReference>